<name>A0A1H3Q2D0_9PSEU</name>
<dbReference type="InterPro" id="IPR039448">
    <property type="entry name" value="Beta_helix"/>
</dbReference>
<organism evidence="3 4">
    <name type="scientific">Saccharopolyspora shandongensis</name>
    <dbReference type="NCBI Taxonomy" id="418495"/>
    <lineage>
        <taxon>Bacteria</taxon>
        <taxon>Bacillati</taxon>
        <taxon>Actinomycetota</taxon>
        <taxon>Actinomycetes</taxon>
        <taxon>Pseudonocardiales</taxon>
        <taxon>Pseudonocardiaceae</taxon>
        <taxon>Saccharopolyspora</taxon>
    </lineage>
</organism>
<reference evidence="4" key="1">
    <citation type="submission" date="2016-10" db="EMBL/GenBank/DDBJ databases">
        <authorList>
            <person name="Varghese N."/>
            <person name="Submissions S."/>
        </authorList>
    </citation>
    <scope>NUCLEOTIDE SEQUENCE [LARGE SCALE GENOMIC DNA]</scope>
    <source>
        <strain evidence="4">CGMCC 4.3530</strain>
    </source>
</reference>
<dbReference type="Gene3D" id="2.160.20.10">
    <property type="entry name" value="Single-stranded right-handed beta-helix, Pectin lyase-like"/>
    <property type="match status" value="1"/>
</dbReference>
<proteinExistence type="predicted"/>
<evidence type="ECO:0000313" key="4">
    <source>
        <dbReference type="Proteomes" id="UP000199529"/>
    </source>
</evidence>
<dbReference type="STRING" id="418495.SAMN05216215_10454"/>
<keyword evidence="4" id="KW-1185">Reference proteome</keyword>
<feature type="signal peptide" evidence="1">
    <location>
        <begin position="1"/>
        <end position="20"/>
    </location>
</feature>
<protein>
    <submittedName>
        <fullName evidence="3">Right handed beta helix region</fullName>
    </submittedName>
</protein>
<dbReference type="Pfam" id="PF13229">
    <property type="entry name" value="Beta_helix"/>
    <property type="match status" value="1"/>
</dbReference>
<dbReference type="InterPro" id="IPR012334">
    <property type="entry name" value="Pectin_lyas_fold"/>
</dbReference>
<dbReference type="AlphaFoldDB" id="A0A1H3Q2D0"/>
<evidence type="ECO:0000313" key="3">
    <source>
        <dbReference type="EMBL" id="SDZ06909.1"/>
    </source>
</evidence>
<dbReference type="SMART" id="SM00710">
    <property type="entry name" value="PbH1"/>
    <property type="match status" value="7"/>
</dbReference>
<sequence>MRRMALLAALTLSVPAVAAAAPVDSGTVLVECSDMVSDDERINAAIGASPVGAEIVISGRCLIDGTIRLLGDRSYRGTSRTGTVIRQADGANLAALVASDSYLDDTDFTGAPVTLRSLTLEGNREANPRAGDGLVLRSWASVVEDVLVLGTNRHGIRVTNPSANGTLLGNSQVNGRISACHVAESGGSGIRVEDPGNAVTDWQLTDNWIAGAGAAGISLDNTAGWYVERNHVYDVAGGAIAAERLFGSSVSDNYLEGFAGFGIRASAQGEAASTVAHNRVVGPSGGVSAFVSVRVNYGAAAVAVVANTIRGSGTGIGLDYQAGTGTTATIASTGNLVTGVTTPRRVSSGVTVTTGM</sequence>
<dbReference type="InterPro" id="IPR006626">
    <property type="entry name" value="PbH1"/>
</dbReference>
<dbReference type="SUPFAM" id="SSF51126">
    <property type="entry name" value="Pectin lyase-like"/>
    <property type="match status" value="1"/>
</dbReference>
<feature type="domain" description="Right handed beta helix" evidence="2">
    <location>
        <begin position="155"/>
        <end position="289"/>
    </location>
</feature>
<dbReference type="Proteomes" id="UP000199529">
    <property type="component" value="Unassembled WGS sequence"/>
</dbReference>
<dbReference type="RefSeq" id="WP_093273864.1">
    <property type="nucleotide sequence ID" value="NZ_FNOK01000045.1"/>
</dbReference>
<accession>A0A1H3Q2D0</accession>
<dbReference type="EMBL" id="FNOK01000045">
    <property type="protein sequence ID" value="SDZ06909.1"/>
    <property type="molecule type" value="Genomic_DNA"/>
</dbReference>
<evidence type="ECO:0000256" key="1">
    <source>
        <dbReference type="SAM" id="SignalP"/>
    </source>
</evidence>
<dbReference type="InterPro" id="IPR011050">
    <property type="entry name" value="Pectin_lyase_fold/virulence"/>
</dbReference>
<gene>
    <name evidence="3" type="ORF">SAMN05216215_10454</name>
</gene>
<keyword evidence="1" id="KW-0732">Signal</keyword>
<evidence type="ECO:0000259" key="2">
    <source>
        <dbReference type="Pfam" id="PF13229"/>
    </source>
</evidence>
<feature type="chain" id="PRO_5011759577" evidence="1">
    <location>
        <begin position="21"/>
        <end position="356"/>
    </location>
</feature>
<dbReference type="OrthoDB" id="3666425at2"/>